<reference evidence="2 3" key="1">
    <citation type="submission" date="2018-08" db="EMBL/GenBank/DDBJ databases">
        <title>Genome sequencing of rice bacterial endophytes.</title>
        <authorList>
            <person name="Venturi V."/>
        </authorList>
    </citation>
    <scope>NUCLEOTIDE SEQUENCE [LARGE SCALE GENOMIC DNA]</scope>
    <source>
        <strain evidence="2 3">E1205</strain>
    </source>
</reference>
<accession>A0A397NQK2</accession>
<feature type="coiled-coil region" evidence="1">
    <location>
        <begin position="50"/>
        <end position="84"/>
    </location>
</feature>
<evidence type="ECO:0000256" key="1">
    <source>
        <dbReference type="SAM" id="Coils"/>
    </source>
</evidence>
<evidence type="ECO:0000313" key="3">
    <source>
        <dbReference type="Proteomes" id="UP000265836"/>
    </source>
</evidence>
<dbReference type="EMBL" id="QXDA01000001">
    <property type="protein sequence ID" value="RIA35934.1"/>
    <property type="molecule type" value="Genomic_DNA"/>
</dbReference>
<organism evidence="2 3">
    <name type="scientific">Ectopseudomonas oleovorans</name>
    <name type="common">Pseudomonas oleovorans</name>
    <dbReference type="NCBI Taxonomy" id="301"/>
    <lineage>
        <taxon>Bacteria</taxon>
        <taxon>Pseudomonadati</taxon>
        <taxon>Pseudomonadota</taxon>
        <taxon>Gammaproteobacteria</taxon>
        <taxon>Pseudomonadales</taxon>
        <taxon>Pseudomonadaceae</taxon>
        <taxon>Ectopseudomonas</taxon>
    </lineage>
</organism>
<protein>
    <submittedName>
        <fullName evidence="2">Uncharacterized protein</fullName>
    </submittedName>
</protein>
<evidence type="ECO:0000313" key="2">
    <source>
        <dbReference type="EMBL" id="RIA35934.1"/>
    </source>
</evidence>
<comment type="caution">
    <text evidence="2">The sequence shown here is derived from an EMBL/GenBank/DDBJ whole genome shotgun (WGS) entry which is preliminary data.</text>
</comment>
<proteinExistence type="predicted"/>
<name>A0A397NQK2_ECTOL</name>
<keyword evidence="1" id="KW-0175">Coiled coil</keyword>
<sequence>MKGKGTNMTLIKFDADQALADRMKLHYGQRVASKAFAMAAEDALALSARNHELEDVITAQKLEIRRLQAVIEQARSAAALLLEKTSQADAFA</sequence>
<gene>
    <name evidence="2" type="ORF">DFO61_0387</name>
</gene>
<dbReference type="AlphaFoldDB" id="A0A397NQK2"/>
<dbReference type="Proteomes" id="UP000265836">
    <property type="component" value="Unassembled WGS sequence"/>
</dbReference>